<sequence>MKESKTVAKTPKEIAEKILEDHMVGTMATIEGNKPHSRYMTFFNDRFTLYTVTSDTTHKVEELSKNPYTHILIGYDGKGFGDSFLEIEGKVEISSDDTMREKVWNKFLKPWFEGPDDPKMVILKVTPSQIRLMNSKGESPQMVDLN</sequence>
<protein>
    <submittedName>
        <fullName evidence="2">General stress protein</fullName>
    </submittedName>
</protein>
<organism evidence="2 3">
    <name type="scientific">Lysinibacillus antri</name>
    <dbReference type="NCBI Taxonomy" id="2498145"/>
    <lineage>
        <taxon>Bacteria</taxon>
        <taxon>Bacillati</taxon>
        <taxon>Bacillota</taxon>
        <taxon>Bacilli</taxon>
        <taxon>Bacillales</taxon>
        <taxon>Bacillaceae</taxon>
        <taxon>Lysinibacillus</taxon>
    </lineage>
</organism>
<dbReference type="EMBL" id="RYYR01000001">
    <property type="protein sequence ID" value="RUL56995.1"/>
    <property type="molecule type" value="Genomic_DNA"/>
</dbReference>
<dbReference type="InterPro" id="IPR011576">
    <property type="entry name" value="Pyridox_Oxase_N"/>
</dbReference>
<dbReference type="Gene3D" id="2.30.110.10">
    <property type="entry name" value="Electron Transport, Fmn-binding Protein, Chain A"/>
    <property type="match status" value="1"/>
</dbReference>
<dbReference type="PANTHER" id="PTHR34818">
    <property type="entry name" value="PROTEIN BLI-3"/>
    <property type="match status" value="1"/>
</dbReference>
<keyword evidence="3" id="KW-1185">Reference proteome</keyword>
<dbReference type="RefSeq" id="WP_126657110.1">
    <property type="nucleotide sequence ID" value="NZ_RYYR01000001.1"/>
</dbReference>
<dbReference type="Pfam" id="PF01243">
    <property type="entry name" value="PNPOx_N"/>
    <property type="match status" value="1"/>
</dbReference>
<dbReference type="SUPFAM" id="SSF50475">
    <property type="entry name" value="FMN-binding split barrel"/>
    <property type="match status" value="1"/>
</dbReference>
<feature type="domain" description="Pyridoxamine 5'-phosphate oxidase N-terminal" evidence="1">
    <location>
        <begin position="15"/>
        <end position="133"/>
    </location>
</feature>
<name>A0A432LGB8_9BACI</name>
<proteinExistence type="predicted"/>
<dbReference type="Proteomes" id="UP000287910">
    <property type="component" value="Unassembled WGS sequence"/>
</dbReference>
<comment type="caution">
    <text evidence="2">The sequence shown here is derived from an EMBL/GenBank/DDBJ whole genome shotgun (WGS) entry which is preliminary data.</text>
</comment>
<gene>
    <name evidence="2" type="ORF">EK386_00825</name>
</gene>
<dbReference type="PANTHER" id="PTHR34818:SF1">
    <property type="entry name" value="PROTEIN BLI-3"/>
    <property type="match status" value="1"/>
</dbReference>
<evidence type="ECO:0000313" key="3">
    <source>
        <dbReference type="Proteomes" id="UP000287910"/>
    </source>
</evidence>
<dbReference type="InterPro" id="IPR052917">
    <property type="entry name" value="Stress-Dev_Protein"/>
</dbReference>
<dbReference type="InterPro" id="IPR012349">
    <property type="entry name" value="Split_barrel_FMN-bd"/>
</dbReference>
<evidence type="ECO:0000259" key="1">
    <source>
        <dbReference type="Pfam" id="PF01243"/>
    </source>
</evidence>
<reference evidence="2 3" key="1">
    <citation type="submission" date="2018-12" db="EMBL/GenBank/DDBJ databases">
        <title>Lysinibacillus antri sp. nov., isolated from a cave soil.</title>
        <authorList>
            <person name="Narsing Rao M.P."/>
            <person name="Zhang H."/>
            <person name="Dong Z.-Y."/>
            <person name="Niu X.-K."/>
            <person name="Zhang K."/>
            <person name="Fang B.-Z."/>
            <person name="Kang Y.-Q."/>
            <person name="Xiao M."/>
            <person name="Li W.-J."/>
        </authorList>
    </citation>
    <scope>NUCLEOTIDE SEQUENCE [LARGE SCALE GENOMIC DNA]</scope>
    <source>
        <strain evidence="2 3">SYSU K30002</strain>
    </source>
</reference>
<dbReference type="AlphaFoldDB" id="A0A432LGB8"/>
<evidence type="ECO:0000313" key="2">
    <source>
        <dbReference type="EMBL" id="RUL56995.1"/>
    </source>
</evidence>
<accession>A0A432LGB8</accession>